<comment type="caution">
    <text evidence="2">The sequence shown here is derived from an EMBL/GenBank/DDBJ whole genome shotgun (WGS) entry which is preliminary data.</text>
</comment>
<feature type="transmembrane region" description="Helical" evidence="1">
    <location>
        <begin position="20"/>
        <end position="38"/>
    </location>
</feature>
<evidence type="ECO:0000256" key="1">
    <source>
        <dbReference type="SAM" id="Phobius"/>
    </source>
</evidence>
<gene>
    <name evidence="2" type="ORF">OP8BY_0144</name>
</gene>
<protein>
    <submittedName>
        <fullName evidence="2">Uncharacterized protein</fullName>
    </submittedName>
</protein>
<keyword evidence="1" id="KW-0812">Transmembrane</keyword>
<accession>A0A3E2BIT8</accession>
<dbReference type="EMBL" id="QUAH01000025">
    <property type="protein sequence ID" value="RFT14659.1"/>
    <property type="molecule type" value="Genomic_DNA"/>
</dbReference>
<keyword evidence="1" id="KW-1133">Transmembrane helix</keyword>
<evidence type="ECO:0000313" key="2">
    <source>
        <dbReference type="EMBL" id="RFT14659.1"/>
    </source>
</evidence>
<dbReference type="Proteomes" id="UP000257323">
    <property type="component" value="Unassembled WGS sequence"/>
</dbReference>
<keyword evidence="1" id="KW-0472">Membrane</keyword>
<reference evidence="2 3" key="1">
    <citation type="submission" date="2018-08" db="EMBL/GenBank/DDBJ databases">
        <title>Genome analysis of the thermophilic bacterium of the candidate phylum Aminicenantes from deep subsurface aquifer revealed its physiology and ecological role.</title>
        <authorList>
            <person name="Kadnikov V.V."/>
            <person name="Mardanov A.V."/>
            <person name="Beletsky A.V."/>
            <person name="Karnachuk O.V."/>
            <person name="Ravin N.V."/>
        </authorList>
    </citation>
    <scope>NUCLEOTIDE SEQUENCE [LARGE SCALE GENOMIC DNA]</scope>
    <source>
        <strain evidence="2">BY38</strain>
    </source>
</reference>
<name>A0A3E2BIT8_9BACT</name>
<evidence type="ECO:0000313" key="3">
    <source>
        <dbReference type="Proteomes" id="UP000257323"/>
    </source>
</evidence>
<organism evidence="2 3">
    <name type="scientific">Candidatus Saccharicenans subterraneus</name>
    <dbReference type="NCBI Taxonomy" id="2508984"/>
    <lineage>
        <taxon>Bacteria</taxon>
        <taxon>Candidatus Aminicenantota</taxon>
        <taxon>Candidatus Aminicenantia</taxon>
        <taxon>Candidatus Aminicenantales</taxon>
        <taxon>Candidatus Saccharicenantaceae</taxon>
        <taxon>Candidatus Saccharicenans</taxon>
    </lineage>
</organism>
<sequence length="40" mass="5081">MYKTQLYLNLFQEKRDSEKIFFMIIKIITVKVWVYIMHRL</sequence>
<dbReference type="AlphaFoldDB" id="A0A3E2BIT8"/>
<proteinExistence type="predicted"/>